<evidence type="ECO:0000313" key="2">
    <source>
        <dbReference type="EMBL" id="GIL55366.1"/>
    </source>
</evidence>
<dbReference type="AlphaFoldDB" id="A0A8J4B6Z5"/>
<organism evidence="2 3">
    <name type="scientific">Volvox africanus</name>
    <dbReference type="NCBI Taxonomy" id="51714"/>
    <lineage>
        <taxon>Eukaryota</taxon>
        <taxon>Viridiplantae</taxon>
        <taxon>Chlorophyta</taxon>
        <taxon>core chlorophytes</taxon>
        <taxon>Chlorophyceae</taxon>
        <taxon>CS clade</taxon>
        <taxon>Chlamydomonadales</taxon>
        <taxon>Volvocaceae</taxon>
        <taxon>Volvox</taxon>
    </lineage>
</organism>
<feature type="compositionally biased region" description="Polar residues" evidence="1">
    <location>
        <begin position="616"/>
        <end position="651"/>
    </location>
</feature>
<dbReference type="EMBL" id="BNCO01000021">
    <property type="protein sequence ID" value="GIL55366.1"/>
    <property type="molecule type" value="Genomic_DNA"/>
</dbReference>
<feature type="region of interest" description="Disordered" evidence="1">
    <location>
        <begin position="1"/>
        <end position="32"/>
    </location>
</feature>
<feature type="compositionally biased region" description="Low complexity" evidence="1">
    <location>
        <begin position="328"/>
        <end position="339"/>
    </location>
</feature>
<proteinExistence type="predicted"/>
<gene>
    <name evidence="2" type="ORF">Vafri_10914</name>
</gene>
<feature type="compositionally biased region" description="Low complexity" evidence="1">
    <location>
        <begin position="596"/>
        <end position="611"/>
    </location>
</feature>
<feature type="region of interest" description="Disordered" evidence="1">
    <location>
        <begin position="365"/>
        <end position="401"/>
    </location>
</feature>
<accession>A0A8J4B6Z5</accession>
<feature type="compositionally biased region" description="Basic and acidic residues" evidence="1">
    <location>
        <begin position="561"/>
        <end position="594"/>
    </location>
</feature>
<reference evidence="2" key="1">
    <citation type="journal article" date="2021" name="Proc. Natl. Acad. Sci. U.S.A.">
        <title>Three genomes in the algal genus Volvox reveal the fate of a haploid sex-determining region after a transition to homothallism.</title>
        <authorList>
            <person name="Yamamoto K."/>
            <person name="Hamaji T."/>
            <person name="Kawai-Toyooka H."/>
            <person name="Matsuzaki R."/>
            <person name="Takahashi F."/>
            <person name="Nishimura Y."/>
            <person name="Kawachi M."/>
            <person name="Noguchi H."/>
            <person name="Minakuchi Y."/>
            <person name="Umen J.G."/>
            <person name="Toyoda A."/>
            <person name="Nozaki H."/>
        </authorList>
    </citation>
    <scope>NUCLEOTIDE SEQUENCE</scope>
    <source>
        <strain evidence="2">NIES-3780</strain>
    </source>
</reference>
<comment type="caution">
    <text evidence="2">The sequence shown here is derived from an EMBL/GenBank/DDBJ whole genome shotgun (WGS) entry which is preliminary data.</text>
</comment>
<feature type="region of interest" description="Disordered" evidence="1">
    <location>
        <begin position="436"/>
        <end position="671"/>
    </location>
</feature>
<evidence type="ECO:0000313" key="3">
    <source>
        <dbReference type="Proteomes" id="UP000747399"/>
    </source>
</evidence>
<feature type="region of interest" description="Disordered" evidence="1">
    <location>
        <begin position="314"/>
        <end position="352"/>
    </location>
</feature>
<dbReference type="Proteomes" id="UP000747399">
    <property type="component" value="Unassembled WGS sequence"/>
</dbReference>
<keyword evidence="3" id="KW-1185">Reference proteome</keyword>
<evidence type="ECO:0000256" key="1">
    <source>
        <dbReference type="SAM" id="MobiDB-lite"/>
    </source>
</evidence>
<sequence>MAESQRAKSLVRKVNLNDPQTDASKRESTNRSQMPVRFIDLEEIQRELPTGVPVLIDQEAVVLNVHWPAESNTADIHAQLYGPLAAAILKTIYESLLMAEPELSYSPKIGNHHQYKHRNGTVIQEIHVLVPKGGLAKLNSSFAVQQGHLKLGLISLLPNSPPIEVEVHIRNLHKAAPVYWEITGVPPNLAPQAVPSFLAQAYSSTRNEWLKRDFQQLNPTKMANTWRVKMAPGSHSLPHEIPYSLRGSNNQRVLIATKLRMVEEEVPFTMPCPPPPRMELKRQCDLQHQQQRQMLLLQQQQQWQKQNQQQQRWQQQQQPQQQQPPPTQQQLQQQQLQQPTVNPSDPGPSRAIHVPTFADIIRRGHQCQDPTHPPAPTPPPQFPTGPHRPAPTPRPPPPPHELAEAAIVAATAVVARKRAAAAATMANTALTLRVPTVTNANNPPSLLPGQPTKVMPATGPTRHNQQEPTTAPPTEGLTGEAGLPSNIGRVEHRVDQLTPPQPLPDKGNLQDPEDMATNNTPSAKPTPAPPTKWKKRPPISNAPGGTQYNKIRKQRLSYLPDDVRAQRHKAQTERARQTRKEKMALQRVQKEIEKATTTTTRPRTRTRQPQPLDGTQAPSLQLQLTAGDSPEDTPQSQCTSTRKQNQTSPSPAQMMDCDGEECNPSEGSPQI</sequence>
<name>A0A8J4B6Z5_9CHLO</name>
<protein>
    <submittedName>
        <fullName evidence="2">Uncharacterized protein</fullName>
    </submittedName>
</protein>
<feature type="compositionally biased region" description="Pro residues" evidence="1">
    <location>
        <begin position="371"/>
        <end position="400"/>
    </location>
</feature>